<feature type="transmembrane region" description="Helical" evidence="2">
    <location>
        <begin position="625"/>
        <end position="648"/>
    </location>
</feature>
<reference evidence="3" key="1">
    <citation type="submission" date="2020-11" db="EMBL/GenBank/DDBJ databases">
        <title>Kefir isolates.</title>
        <authorList>
            <person name="Marcisauskas S."/>
            <person name="Kim Y."/>
            <person name="Blasche S."/>
        </authorList>
    </citation>
    <scope>NUCLEOTIDE SEQUENCE</scope>
    <source>
        <strain evidence="3">Olga-1</strain>
    </source>
</reference>
<feature type="region of interest" description="Disordered" evidence="1">
    <location>
        <begin position="85"/>
        <end position="108"/>
    </location>
</feature>
<name>A0A9P6WK51_9ASCO</name>
<dbReference type="AlphaFoldDB" id="A0A9P6WK51"/>
<dbReference type="EMBL" id="PUHW01000152">
    <property type="protein sequence ID" value="KAG0688437.1"/>
    <property type="molecule type" value="Genomic_DNA"/>
</dbReference>
<feature type="transmembrane region" description="Helical" evidence="2">
    <location>
        <begin position="588"/>
        <end position="613"/>
    </location>
</feature>
<keyword evidence="2" id="KW-0812">Transmembrane</keyword>
<dbReference type="Proteomes" id="UP000697127">
    <property type="component" value="Unassembled WGS sequence"/>
</dbReference>
<accession>A0A9P6WK51</accession>
<comment type="caution">
    <text evidence="3">The sequence shown here is derived from an EMBL/GenBank/DDBJ whole genome shotgun (WGS) entry which is preliminary data.</text>
</comment>
<keyword evidence="2" id="KW-1133">Transmembrane helix</keyword>
<feature type="compositionally biased region" description="Polar residues" evidence="1">
    <location>
        <begin position="532"/>
        <end position="546"/>
    </location>
</feature>
<feature type="compositionally biased region" description="Polar residues" evidence="1">
    <location>
        <begin position="1"/>
        <end position="16"/>
    </location>
</feature>
<feature type="region of interest" description="Disordered" evidence="1">
    <location>
        <begin position="450"/>
        <end position="492"/>
    </location>
</feature>
<feature type="compositionally biased region" description="Basic residues" evidence="1">
    <location>
        <begin position="85"/>
        <end position="94"/>
    </location>
</feature>
<evidence type="ECO:0000313" key="4">
    <source>
        <dbReference type="Proteomes" id="UP000697127"/>
    </source>
</evidence>
<feature type="region of interest" description="Disordered" evidence="1">
    <location>
        <begin position="394"/>
        <end position="417"/>
    </location>
</feature>
<feature type="region of interest" description="Disordered" evidence="1">
    <location>
        <begin position="520"/>
        <end position="549"/>
    </location>
</feature>
<feature type="region of interest" description="Disordered" evidence="1">
    <location>
        <begin position="236"/>
        <end position="256"/>
    </location>
</feature>
<feature type="compositionally biased region" description="Low complexity" evidence="1">
    <location>
        <begin position="395"/>
        <end position="409"/>
    </location>
</feature>
<evidence type="ECO:0000256" key="1">
    <source>
        <dbReference type="SAM" id="MobiDB-lite"/>
    </source>
</evidence>
<protein>
    <submittedName>
        <fullName evidence="3">Uncharacterized protein</fullName>
    </submittedName>
</protein>
<evidence type="ECO:0000313" key="3">
    <source>
        <dbReference type="EMBL" id="KAG0688437.1"/>
    </source>
</evidence>
<organism evidence="3 4">
    <name type="scientific">Pichia californica</name>
    <dbReference type="NCBI Taxonomy" id="460514"/>
    <lineage>
        <taxon>Eukaryota</taxon>
        <taxon>Fungi</taxon>
        <taxon>Dikarya</taxon>
        <taxon>Ascomycota</taxon>
        <taxon>Saccharomycotina</taxon>
        <taxon>Pichiomycetes</taxon>
        <taxon>Pichiales</taxon>
        <taxon>Pichiaceae</taxon>
        <taxon>Pichia</taxon>
    </lineage>
</organism>
<gene>
    <name evidence="3" type="ORF">C6P40_000994</name>
</gene>
<keyword evidence="4" id="KW-1185">Reference proteome</keyword>
<sequence length="654" mass="74003">MTTTMNTSRSSQTGNGNIPIFQDSPDKKITTTATARGTRNTSQFSYLSTDTSSNDDDEIDDIELELFNDENLFPSKNNIYKLKSPKKLHTRSSMRIKNDDNNNNNNTRISMFKSRYSSSNMNSKISIVDITNTSNLSITNSNLSRRTSNLSSKRNYSFTTENGSIISFEKKRNQIIQRLNKRNSKNLSNPYFYQYKNKNNLQPRQSPPELPDEYNQLDSIDSFSNFLINNSTEESLNFNTSSESDETTSSEEANLSRRIRISQQTFSGVFSEMSFVSSTAPLVMTTINKSPHIPQIIGNNTLNQVIEENSIDDHISTNQINKNDNSNINYNTTKSSILTVSTDDLQHDQFLNKSKENLNKNDDHSNIYASPFNNSKLLLPEDYKNFPIGPTLTVKNMNNKSNSNSSNDSNESKLKDFNLSNNSSVSIFLNPKQLQRLDSQSETILEHASQVHKLVENNDKKKGKLNRKPPPPNLPNKILKSPNISANSSGSYHDAISNYQQRQQPMINNENQFIQLQSDDSDITNDSNISNGSRDQLLTASSSSKPNNKKVGISYQKDLEKSELIKSDYLNFQNTYYDYEYNIKCSNLISIMIITFSLLAPPFWLIISLGYLDKHFGVIDKKFKIISLIMFSIFCIGSIIGIGVGFGYGMTHRG</sequence>
<keyword evidence="2" id="KW-0472">Membrane</keyword>
<evidence type="ECO:0000256" key="2">
    <source>
        <dbReference type="SAM" id="Phobius"/>
    </source>
</evidence>
<feature type="region of interest" description="Disordered" evidence="1">
    <location>
        <begin position="1"/>
        <end position="26"/>
    </location>
</feature>
<proteinExistence type="predicted"/>